<evidence type="ECO:0000256" key="1">
    <source>
        <dbReference type="SAM" id="SignalP"/>
    </source>
</evidence>
<dbReference type="Proteomes" id="UP001108029">
    <property type="component" value="Unassembled WGS sequence"/>
</dbReference>
<proteinExistence type="predicted"/>
<dbReference type="EMBL" id="JAJSBI010000004">
    <property type="protein sequence ID" value="MCD9874343.1"/>
    <property type="molecule type" value="Genomic_DNA"/>
</dbReference>
<gene>
    <name evidence="3" type="ORF">LJ657_11760</name>
</gene>
<reference evidence="3" key="1">
    <citation type="submission" date="2021-12" db="EMBL/GenBank/DDBJ databases">
        <authorList>
            <person name="Lee J.-H."/>
            <person name="Kim S.-B."/>
        </authorList>
    </citation>
    <scope>NUCLEOTIDE SEQUENCE</scope>
    <source>
        <strain evidence="3">NR30</strain>
    </source>
</reference>
<feature type="chain" id="PRO_5040270369" description="DUF8094 domain-containing protein" evidence="1">
    <location>
        <begin position="33"/>
        <end position="333"/>
    </location>
</feature>
<feature type="domain" description="DUF8094" evidence="2">
    <location>
        <begin position="44"/>
        <end position="332"/>
    </location>
</feature>
<dbReference type="Pfam" id="PF26366">
    <property type="entry name" value="DUF8094"/>
    <property type="match status" value="1"/>
</dbReference>
<accession>A0A9Q3VN41</accession>
<dbReference type="AlphaFoldDB" id="A0A9Q3VN41"/>
<name>A0A9Q3VN41_9ACTN</name>
<dbReference type="PROSITE" id="PS51257">
    <property type="entry name" value="PROKAR_LIPOPROTEIN"/>
    <property type="match status" value="1"/>
</dbReference>
<dbReference type="InterPro" id="IPR058407">
    <property type="entry name" value="DUF8094"/>
</dbReference>
<keyword evidence="4" id="KW-1185">Reference proteome</keyword>
<feature type="signal peptide" evidence="1">
    <location>
        <begin position="1"/>
        <end position="32"/>
    </location>
</feature>
<comment type="caution">
    <text evidence="3">The sequence shown here is derived from an EMBL/GenBank/DDBJ whole genome shotgun (WGS) entry which is preliminary data.</text>
</comment>
<dbReference type="RefSeq" id="WP_232648388.1">
    <property type="nucleotide sequence ID" value="NZ_JAJSBI010000004.1"/>
</dbReference>
<protein>
    <recommendedName>
        <fullName evidence="2">DUF8094 domain-containing protein</fullName>
    </recommendedName>
</protein>
<evidence type="ECO:0000313" key="3">
    <source>
        <dbReference type="EMBL" id="MCD9874343.1"/>
    </source>
</evidence>
<keyword evidence="1" id="KW-0732">Signal</keyword>
<evidence type="ECO:0000259" key="2">
    <source>
        <dbReference type="Pfam" id="PF26366"/>
    </source>
</evidence>
<evidence type="ECO:0000313" key="4">
    <source>
        <dbReference type="Proteomes" id="UP001108029"/>
    </source>
</evidence>
<organism evidence="3 4">
    <name type="scientific">Streptomyces guryensis</name>
    <dbReference type="NCBI Taxonomy" id="2886947"/>
    <lineage>
        <taxon>Bacteria</taxon>
        <taxon>Bacillati</taxon>
        <taxon>Actinomycetota</taxon>
        <taxon>Actinomycetes</taxon>
        <taxon>Kitasatosporales</taxon>
        <taxon>Streptomycetaceae</taxon>
        <taxon>Streptomyces</taxon>
    </lineage>
</organism>
<sequence>MSRDRGPRRLRRLERSALFAASLTALSLTASGCVVVHGEREVLPSTTRAEAAKALEQFTSAYNKADKAYDGSLDADHVTGALGDIDAARLKAGHALSPSGNPAHTPLKLTDVTYTIPKKAGWPRWFVAEAQGNKGGTLHWLLVFNRDGLGRPWKVAYLTLIRPGTLPKVKKDADGWAEAVPANSTRFAVPPGDLSKDYAAYLKSGGKTFASGEHTDQWRAQRKKQEKKPGLVTQFIDEPLISGDYAPLALRTVDGGALVFFTNRRYEKQTAFEGTSIPTQTASVKALTTGETKQSLTLEYMSNAVALDPGQGSGSGQVSILSRLEGLTSAQGS</sequence>